<evidence type="ECO:0000313" key="7">
    <source>
        <dbReference type="Proteomes" id="UP000434412"/>
    </source>
</evidence>
<dbReference type="EMBL" id="WPRH01000593">
    <property type="protein sequence ID" value="MVI56391.1"/>
    <property type="molecule type" value="Genomic_DNA"/>
</dbReference>
<evidence type="ECO:0000313" key="6">
    <source>
        <dbReference type="Proteomes" id="UP000433366"/>
    </source>
</evidence>
<dbReference type="PATRIC" id="fig|1280.3385.peg.2336"/>
<reference evidence="6 7" key="2">
    <citation type="submission" date="2019-11" db="EMBL/GenBank/DDBJ databases">
        <title>Implementation of targeted gown and glove precautions to prevent Staphylococcus aureus acquisition in community-based nursing homes.</title>
        <authorList>
            <person name="Stine O.C."/>
        </authorList>
    </citation>
    <scope>NUCLEOTIDE SEQUENCE [LARGE SCALE GENOMIC DNA]</scope>
    <source>
        <strain evidence="4 7">S_2023.LVRQ.AN</strain>
        <strain evidence="3 6">S_4031.LGMP.AI</strain>
    </source>
</reference>
<dbReference type="Gene3D" id="3.10.420.10">
    <property type="entry name" value="SecB-like"/>
    <property type="match status" value="1"/>
</dbReference>
<gene>
    <name evidence="2" type="ORF">BN1321_450004</name>
    <name evidence="3" type="ORF">GO793_11070</name>
    <name evidence="4" type="ORF">GO941_05220</name>
</gene>
<proteinExistence type="inferred from homology"/>
<comment type="similarity">
    <text evidence="1">Belongs to the SecB family.</text>
</comment>
<dbReference type="RefSeq" id="WP_000907422.1">
    <property type="nucleotide sequence ID" value="NZ_CP083259.1"/>
</dbReference>
<evidence type="ECO:0000313" key="5">
    <source>
        <dbReference type="Proteomes" id="UP000039437"/>
    </source>
</evidence>
<name>A0A0U1MVM6_STAAU</name>
<dbReference type="InterPro" id="IPR035958">
    <property type="entry name" value="SecB-like_sf"/>
</dbReference>
<dbReference type="InterPro" id="IPR003708">
    <property type="entry name" value="SecB"/>
</dbReference>
<dbReference type="SUPFAM" id="SSF54611">
    <property type="entry name" value="SecB-like"/>
    <property type="match status" value="1"/>
</dbReference>
<dbReference type="GO" id="GO:0051262">
    <property type="term" value="P:protein tetramerization"/>
    <property type="evidence" value="ECO:0007669"/>
    <property type="project" value="InterPro"/>
</dbReference>
<evidence type="ECO:0000256" key="1">
    <source>
        <dbReference type="ARBA" id="ARBA00009990"/>
    </source>
</evidence>
<dbReference type="Proteomes" id="UP000433366">
    <property type="component" value="Unassembled WGS sequence"/>
</dbReference>
<dbReference type="EMBL" id="CVOQ01000040">
    <property type="protein sequence ID" value="CRI20611.1"/>
    <property type="molecule type" value="Genomic_DNA"/>
</dbReference>
<reference evidence="2 5" key="1">
    <citation type="submission" date="2015-04" db="EMBL/GenBank/DDBJ databases">
        <authorList>
            <person name="Syromyatnikov M.Y."/>
            <person name="Popov V.N."/>
        </authorList>
    </citation>
    <scope>NUCLEOTIDE SEQUENCE [LARGE SCALE GENOMIC DNA]</scope>
    <source>
        <strain evidence="2 5">AH1</strain>
    </source>
</reference>
<dbReference type="Proteomes" id="UP000434412">
    <property type="component" value="Unassembled WGS sequence"/>
</dbReference>
<dbReference type="GO" id="GO:0051082">
    <property type="term" value="F:unfolded protein binding"/>
    <property type="evidence" value="ECO:0007669"/>
    <property type="project" value="InterPro"/>
</dbReference>
<dbReference type="Proteomes" id="UP000039437">
    <property type="component" value="Unassembled WGS sequence"/>
</dbReference>
<dbReference type="GO" id="GO:0015031">
    <property type="term" value="P:protein transport"/>
    <property type="evidence" value="ECO:0007669"/>
    <property type="project" value="InterPro"/>
</dbReference>
<evidence type="ECO:0000313" key="3">
    <source>
        <dbReference type="EMBL" id="MVI56391.1"/>
    </source>
</evidence>
<dbReference type="AlphaFoldDB" id="A0A0U1MVM6"/>
<accession>A0A0U1MVM6</accession>
<sequence length="142" mass="16078">MAGISFINYIVDTMYYKTNPNFDAENTIEISIHEEVFADIDISKEEDVAIITLQAKLKETSDVPFSFDASIVGYFEYNSEESDGIQFKEFLKTNAIAILFPYLRSIVSELTGKSNRFPSYNMPVRNIAHEIAEKGNINITEG</sequence>
<evidence type="ECO:0000313" key="4">
    <source>
        <dbReference type="EMBL" id="MVL44890.1"/>
    </source>
</evidence>
<organism evidence="2 5">
    <name type="scientific">Staphylococcus aureus</name>
    <dbReference type="NCBI Taxonomy" id="1280"/>
    <lineage>
        <taxon>Bacteria</taxon>
        <taxon>Bacillati</taxon>
        <taxon>Bacillota</taxon>
        <taxon>Bacilli</taxon>
        <taxon>Bacillales</taxon>
        <taxon>Staphylococcaceae</taxon>
        <taxon>Staphylococcus</taxon>
    </lineage>
</organism>
<evidence type="ECO:0000313" key="2">
    <source>
        <dbReference type="EMBL" id="CRI20611.1"/>
    </source>
</evidence>
<protein>
    <submittedName>
        <fullName evidence="3">Pretranslocase subunit SecB family protein</fullName>
    </submittedName>
    <submittedName>
        <fullName evidence="2">Putative preprotein translocase, SecB subunit</fullName>
    </submittedName>
</protein>
<dbReference type="EMBL" id="WPVZ01000332">
    <property type="protein sequence ID" value="MVL44890.1"/>
    <property type="molecule type" value="Genomic_DNA"/>
</dbReference>
<dbReference type="Pfam" id="PF02556">
    <property type="entry name" value="SecB"/>
    <property type="match status" value="1"/>
</dbReference>